<dbReference type="Proteomes" id="UP001457282">
    <property type="component" value="Unassembled WGS sequence"/>
</dbReference>
<comment type="caution">
    <text evidence="2">The sequence shown here is derived from an EMBL/GenBank/DDBJ whole genome shotgun (WGS) entry which is preliminary data.</text>
</comment>
<dbReference type="EMBL" id="JBEDUW010000002">
    <property type="protein sequence ID" value="KAK9944615.1"/>
    <property type="molecule type" value="Genomic_DNA"/>
</dbReference>
<keyword evidence="3" id="KW-1185">Reference proteome</keyword>
<proteinExistence type="predicted"/>
<accession>A0AAW1Y6B3</accession>
<reference evidence="2 3" key="1">
    <citation type="journal article" date="2023" name="G3 (Bethesda)">
        <title>A chromosome-length genome assembly and annotation of blackberry (Rubus argutus, cv. 'Hillquist').</title>
        <authorList>
            <person name="Bruna T."/>
            <person name="Aryal R."/>
            <person name="Dudchenko O."/>
            <person name="Sargent D.J."/>
            <person name="Mead D."/>
            <person name="Buti M."/>
            <person name="Cavallini A."/>
            <person name="Hytonen T."/>
            <person name="Andres J."/>
            <person name="Pham M."/>
            <person name="Weisz D."/>
            <person name="Mascagni F."/>
            <person name="Usai G."/>
            <person name="Natali L."/>
            <person name="Bassil N."/>
            <person name="Fernandez G.E."/>
            <person name="Lomsadze A."/>
            <person name="Armour M."/>
            <person name="Olukolu B."/>
            <person name="Poorten T."/>
            <person name="Britton C."/>
            <person name="Davik J."/>
            <person name="Ashrafi H."/>
            <person name="Aiden E.L."/>
            <person name="Borodovsky M."/>
            <person name="Worthington M."/>
        </authorList>
    </citation>
    <scope>NUCLEOTIDE SEQUENCE [LARGE SCALE GENOMIC DNA]</scope>
    <source>
        <strain evidence="2">PI 553951</strain>
    </source>
</reference>
<protein>
    <submittedName>
        <fullName evidence="2">Uncharacterized protein</fullName>
    </submittedName>
</protein>
<name>A0AAW1Y6B3_RUBAR</name>
<evidence type="ECO:0000313" key="2">
    <source>
        <dbReference type="EMBL" id="KAK9944615.1"/>
    </source>
</evidence>
<evidence type="ECO:0000313" key="3">
    <source>
        <dbReference type="Proteomes" id="UP001457282"/>
    </source>
</evidence>
<sequence length="196" mass="21168">MDQFHQISITATIPSPSFNNHVHTSQATAHCHRSLSKPPHHHLSILNLKSKSPILSYHNPQTKPATPFTNSQLNQAKPVHSNTQPHQQIKHGLNPKSNHTTPSHHHEPKALAATLQLTSSTPSYGEAEVLGSAGQVSYGVGGYGGSKMGCRQSREKSEVQARTPAAKQEMTPEDGGAALVVRWSRVTSTGSDWASQ</sequence>
<feature type="region of interest" description="Disordered" evidence="1">
    <location>
        <begin position="54"/>
        <end position="108"/>
    </location>
</feature>
<organism evidence="2 3">
    <name type="scientific">Rubus argutus</name>
    <name type="common">Southern blackberry</name>
    <dbReference type="NCBI Taxonomy" id="59490"/>
    <lineage>
        <taxon>Eukaryota</taxon>
        <taxon>Viridiplantae</taxon>
        <taxon>Streptophyta</taxon>
        <taxon>Embryophyta</taxon>
        <taxon>Tracheophyta</taxon>
        <taxon>Spermatophyta</taxon>
        <taxon>Magnoliopsida</taxon>
        <taxon>eudicotyledons</taxon>
        <taxon>Gunneridae</taxon>
        <taxon>Pentapetalae</taxon>
        <taxon>rosids</taxon>
        <taxon>fabids</taxon>
        <taxon>Rosales</taxon>
        <taxon>Rosaceae</taxon>
        <taxon>Rosoideae</taxon>
        <taxon>Rosoideae incertae sedis</taxon>
        <taxon>Rubus</taxon>
    </lineage>
</organism>
<evidence type="ECO:0000256" key="1">
    <source>
        <dbReference type="SAM" id="MobiDB-lite"/>
    </source>
</evidence>
<feature type="compositionally biased region" description="Polar residues" evidence="1">
    <location>
        <begin position="58"/>
        <end position="87"/>
    </location>
</feature>
<gene>
    <name evidence="2" type="ORF">M0R45_010175</name>
</gene>
<dbReference type="AlphaFoldDB" id="A0AAW1Y6B3"/>